<gene>
    <name evidence="9" type="ORF">PR048_026433</name>
</gene>
<evidence type="ECO:0000256" key="1">
    <source>
        <dbReference type="ARBA" id="ARBA00022679"/>
    </source>
</evidence>
<feature type="domain" description="Reverse transcriptase RNase H-like" evidence="8">
    <location>
        <begin position="55"/>
        <end position="121"/>
    </location>
</feature>
<proteinExistence type="predicted"/>
<protein>
    <recommendedName>
        <fullName evidence="8">Reverse transcriptase RNase H-like domain-containing protein</fullName>
    </recommendedName>
</protein>
<keyword evidence="7" id="KW-1133">Transmembrane helix</keyword>
<accession>A0ABQ9GLC9</accession>
<evidence type="ECO:0000256" key="6">
    <source>
        <dbReference type="ARBA" id="ARBA00022918"/>
    </source>
</evidence>
<feature type="transmembrane region" description="Helical" evidence="7">
    <location>
        <begin position="21"/>
        <end position="40"/>
    </location>
</feature>
<evidence type="ECO:0000256" key="4">
    <source>
        <dbReference type="ARBA" id="ARBA00022759"/>
    </source>
</evidence>
<evidence type="ECO:0000256" key="5">
    <source>
        <dbReference type="ARBA" id="ARBA00022801"/>
    </source>
</evidence>
<dbReference type="PANTHER" id="PTHR37984:SF5">
    <property type="entry name" value="PROTEIN NYNRIN-LIKE"/>
    <property type="match status" value="1"/>
</dbReference>
<dbReference type="InterPro" id="IPR050951">
    <property type="entry name" value="Retrovirus_Pol_polyprotein"/>
</dbReference>
<dbReference type="Pfam" id="PF17917">
    <property type="entry name" value="RT_RNaseH"/>
    <property type="match status" value="1"/>
</dbReference>
<keyword evidence="1" id="KW-0808">Transferase</keyword>
<keyword evidence="7" id="KW-0812">Transmembrane</keyword>
<keyword evidence="6" id="KW-0695">RNA-directed DNA polymerase</keyword>
<keyword evidence="4" id="KW-0255">Endonuclease</keyword>
<dbReference type="InterPro" id="IPR043502">
    <property type="entry name" value="DNA/RNA_pol_sf"/>
</dbReference>
<dbReference type="EMBL" id="JARBHB010000011">
    <property type="protein sequence ID" value="KAJ8872817.1"/>
    <property type="molecule type" value="Genomic_DNA"/>
</dbReference>
<evidence type="ECO:0000313" key="9">
    <source>
        <dbReference type="EMBL" id="KAJ8872817.1"/>
    </source>
</evidence>
<keyword evidence="10" id="KW-1185">Reference proteome</keyword>
<sequence>MSKDCLEAIKHIKKLLYEPKFWHIMILLPVIPHSMVLVQFCHKFTWTKQSDQLYLHHIEVKYSQIEKEILALVFGVIHFYQYGTKFVLVTDHKPLFSIFDPKIGIPVMAAARLQRYAVFQSNFNLDVVC</sequence>
<keyword evidence="7" id="KW-0472">Membrane</keyword>
<keyword evidence="3" id="KW-0540">Nuclease</keyword>
<evidence type="ECO:0000256" key="7">
    <source>
        <dbReference type="SAM" id="Phobius"/>
    </source>
</evidence>
<name>A0ABQ9GLC9_9NEOP</name>
<dbReference type="PANTHER" id="PTHR37984">
    <property type="entry name" value="PROTEIN CBG26694"/>
    <property type="match status" value="1"/>
</dbReference>
<evidence type="ECO:0000256" key="3">
    <source>
        <dbReference type="ARBA" id="ARBA00022722"/>
    </source>
</evidence>
<comment type="caution">
    <text evidence="9">The sequence shown here is derived from an EMBL/GenBank/DDBJ whole genome shotgun (WGS) entry which is preliminary data.</text>
</comment>
<dbReference type="SUPFAM" id="SSF56672">
    <property type="entry name" value="DNA/RNA polymerases"/>
    <property type="match status" value="1"/>
</dbReference>
<evidence type="ECO:0000313" key="10">
    <source>
        <dbReference type="Proteomes" id="UP001159363"/>
    </source>
</evidence>
<organism evidence="9 10">
    <name type="scientific">Dryococelus australis</name>
    <dbReference type="NCBI Taxonomy" id="614101"/>
    <lineage>
        <taxon>Eukaryota</taxon>
        <taxon>Metazoa</taxon>
        <taxon>Ecdysozoa</taxon>
        <taxon>Arthropoda</taxon>
        <taxon>Hexapoda</taxon>
        <taxon>Insecta</taxon>
        <taxon>Pterygota</taxon>
        <taxon>Neoptera</taxon>
        <taxon>Polyneoptera</taxon>
        <taxon>Phasmatodea</taxon>
        <taxon>Verophasmatodea</taxon>
        <taxon>Anareolatae</taxon>
        <taxon>Phasmatidae</taxon>
        <taxon>Eurycanthinae</taxon>
        <taxon>Dryococelus</taxon>
    </lineage>
</organism>
<reference evidence="9 10" key="1">
    <citation type="submission" date="2023-02" db="EMBL/GenBank/DDBJ databases">
        <title>LHISI_Scaffold_Assembly.</title>
        <authorList>
            <person name="Stuart O.P."/>
            <person name="Cleave R."/>
            <person name="Magrath M.J.L."/>
            <person name="Mikheyev A.S."/>
        </authorList>
    </citation>
    <scope>NUCLEOTIDE SEQUENCE [LARGE SCALE GENOMIC DNA]</scope>
    <source>
        <strain evidence="9">Daus_M_001</strain>
        <tissue evidence="9">Leg muscle</tissue>
    </source>
</reference>
<evidence type="ECO:0000259" key="8">
    <source>
        <dbReference type="Pfam" id="PF17917"/>
    </source>
</evidence>
<keyword evidence="5" id="KW-0378">Hydrolase</keyword>
<dbReference type="Proteomes" id="UP001159363">
    <property type="component" value="Chromosome 10"/>
</dbReference>
<dbReference type="InterPro" id="IPR041373">
    <property type="entry name" value="RT_RNaseH"/>
</dbReference>
<evidence type="ECO:0000256" key="2">
    <source>
        <dbReference type="ARBA" id="ARBA00022695"/>
    </source>
</evidence>
<keyword evidence="2" id="KW-0548">Nucleotidyltransferase</keyword>